<dbReference type="RefSeq" id="WP_030480040.1">
    <property type="nucleotide sequence ID" value="NZ_FWYC01000023.1"/>
</dbReference>
<dbReference type="AlphaFoldDB" id="A0A1W2FSM0"/>
<dbReference type="Proteomes" id="UP000192840">
    <property type="component" value="Unassembled WGS sequence"/>
</dbReference>
<evidence type="ECO:0000313" key="2">
    <source>
        <dbReference type="EMBL" id="SMD24957.1"/>
    </source>
</evidence>
<reference evidence="3" key="1">
    <citation type="submission" date="2017-04" db="EMBL/GenBank/DDBJ databases">
        <authorList>
            <person name="Varghese N."/>
            <person name="Submissions S."/>
        </authorList>
    </citation>
    <scope>NUCLEOTIDE SEQUENCE [LARGE SCALE GENOMIC DNA]</scope>
    <source>
        <strain evidence="3">DSM 44073</strain>
    </source>
</reference>
<sequence length="63" mass="6995">MFAELSEMLAPLPLVVVVTVAGTYIVSYLMVVSVAVFHADPARRADAQKLLERNPLSRLGRRR</sequence>
<evidence type="ECO:0000313" key="3">
    <source>
        <dbReference type="Proteomes" id="UP000192840"/>
    </source>
</evidence>
<organism evidence="2 3">
    <name type="scientific">Lentzea albidocapillata</name>
    <dbReference type="NCBI Taxonomy" id="40571"/>
    <lineage>
        <taxon>Bacteria</taxon>
        <taxon>Bacillati</taxon>
        <taxon>Actinomycetota</taxon>
        <taxon>Actinomycetes</taxon>
        <taxon>Pseudonocardiales</taxon>
        <taxon>Pseudonocardiaceae</taxon>
        <taxon>Lentzea</taxon>
    </lineage>
</organism>
<keyword evidence="1" id="KW-1133">Transmembrane helix</keyword>
<gene>
    <name evidence="2" type="ORF">SAMN05660733_07961</name>
</gene>
<accession>A0A1W2FSM0</accession>
<name>A0A1W2FSM0_9PSEU</name>
<dbReference type="EMBL" id="FWYC01000023">
    <property type="protein sequence ID" value="SMD24957.1"/>
    <property type="molecule type" value="Genomic_DNA"/>
</dbReference>
<keyword evidence="3" id="KW-1185">Reference proteome</keyword>
<keyword evidence="1" id="KW-0812">Transmembrane</keyword>
<protein>
    <submittedName>
        <fullName evidence="2">Uncharacterized protein</fullName>
    </submittedName>
</protein>
<proteinExistence type="predicted"/>
<feature type="transmembrane region" description="Helical" evidence="1">
    <location>
        <begin position="12"/>
        <end position="39"/>
    </location>
</feature>
<keyword evidence="1" id="KW-0472">Membrane</keyword>
<evidence type="ECO:0000256" key="1">
    <source>
        <dbReference type="SAM" id="Phobius"/>
    </source>
</evidence>